<gene>
    <name evidence="7" type="ORF">LGLO00237_LOCUS17975</name>
</gene>
<evidence type="ECO:0000256" key="2">
    <source>
        <dbReference type="ARBA" id="ARBA00022517"/>
    </source>
</evidence>
<comment type="similarity">
    <text evidence="6">Belongs to the UTP23/FCF1 family. UTP23 subfamily.</text>
</comment>
<keyword evidence="3" id="KW-0698">rRNA processing</keyword>
<evidence type="ECO:0000256" key="1">
    <source>
        <dbReference type="ARBA" id="ARBA00004604"/>
    </source>
</evidence>
<evidence type="ECO:0008006" key="8">
    <source>
        <dbReference type="Google" id="ProtNLM"/>
    </source>
</evidence>
<name>A0A7S4DRY0_9EUKA</name>
<dbReference type="GO" id="GO:0006364">
    <property type="term" value="P:rRNA processing"/>
    <property type="evidence" value="ECO:0007669"/>
    <property type="project" value="UniProtKB-KW"/>
</dbReference>
<organism evidence="7">
    <name type="scientific">Lotharella globosa</name>
    <dbReference type="NCBI Taxonomy" id="91324"/>
    <lineage>
        <taxon>Eukaryota</taxon>
        <taxon>Sar</taxon>
        <taxon>Rhizaria</taxon>
        <taxon>Cercozoa</taxon>
        <taxon>Chlorarachniophyceae</taxon>
        <taxon>Lotharella</taxon>
    </lineage>
</organism>
<comment type="function">
    <text evidence="5">Involved in rRNA-processing and ribosome biogenesis.</text>
</comment>
<keyword evidence="2" id="KW-0690">Ribosome biogenesis</keyword>
<dbReference type="Pfam" id="PF04900">
    <property type="entry name" value="Fcf1"/>
    <property type="match status" value="1"/>
</dbReference>
<dbReference type="PANTHER" id="PTHR12416">
    <property type="entry name" value="RRNA-PROCESSING PROTEIN UTP23 HOMOLOG"/>
    <property type="match status" value="1"/>
</dbReference>
<dbReference type="EMBL" id="HBIV01025050">
    <property type="protein sequence ID" value="CAE0666364.1"/>
    <property type="molecule type" value="Transcribed_RNA"/>
</dbReference>
<evidence type="ECO:0000313" key="7">
    <source>
        <dbReference type="EMBL" id="CAE0666364.1"/>
    </source>
</evidence>
<proteinExistence type="inferred from homology"/>
<dbReference type="CDD" id="cd08553">
    <property type="entry name" value="PIN_Fcf1-like"/>
    <property type="match status" value="1"/>
</dbReference>
<evidence type="ECO:0000256" key="4">
    <source>
        <dbReference type="ARBA" id="ARBA00023242"/>
    </source>
</evidence>
<accession>A0A7S4DRY0</accession>
<dbReference type="InterPro" id="IPR006984">
    <property type="entry name" value="Fcf1/UTP23"/>
</dbReference>
<evidence type="ECO:0000256" key="5">
    <source>
        <dbReference type="ARBA" id="ARBA00037300"/>
    </source>
</evidence>
<protein>
    <recommendedName>
        <fullName evidence="8">PIN domain-containing protein</fullName>
    </recommendedName>
</protein>
<keyword evidence="4" id="KW-0539">Nucleus</keyword>
<reference evidence="7" key="1">
    <citation type="submission" date="2021-01" db="EMBL/GenBank/DDBJ databases">
        <authorList>
            <person name="Corre E."/>
            <person name="Pelletier E."/>
            <person name="Niang G."/>
            <person name="Scheremetjew M."/>
            <person name="Finn R."/>
            <person name="Kale V."/>
            <person name="Holt S."/>
            <person name="Cochrane G."/>
            <person name="Meng A."/>
            <person name="Brown T."/>
            <person name="Cohen L."/>
        </authorList>
    </citation>
    <scope>NUCLEOTIDE SEQUENCE</scope>
    <source>
        <strain evidence="7">CCCM811</strain>
    </source>
</reference>
<dbReference type="AlphaFoldDB" id="A0A7S4DRY0"/>
<comment type="subcellular location">
    <subcellularLocation>
        <location evidence="1">Nucleus</location>
        <location evidence="1">Nucleolus</location>
    </subcellularLocation>
</comment>
<dbReference type="GO" id="GO:0032040">
    <property type="term" value="C:small-subunit processome"/>
    <property type="evidence" value="ECO:0007669"/>
    <property type="project" value="InterPro"/>
</dbReference>
<dbReference type="FunFam" id="3.40.50.1010:FF:000006">
    <property type="entry name" value="rRNA-processing protein UTP23 homolog"/>
    <property type="match status" value="1"/>
</dbReference>
<sequence>MGKLKRQKWARKYLEFYKLNFGISAPYTLVVDGEYIQEALRHKVHIKEQIPKLFQSTVIPSVTKCTVASLRRRGNRYSGAALIAKRFERTACTHEGGVIAEINCLKALVGSSNEQKVCYGAQDVQLRNHVRTVPAAPLLFLREGVPIFEAPSKATKQVFREKMSKKGDLTEREKKIVGKLVKSDAKEPVRRKRKVFHPFRLCVATNVSSGP</sequence>
<evidence type="ECO:0000256" key="6">
    <source>
        <dbReference type="ARBA" id="ARBA00038503"/>
    </source>
</evidence>
<evidence type="ECO:0000256" key="3">
    <source>
        <dbReference type="ARBA" id="ARBA00022552"/>
    </source>
</evidence>
<dbReference type="Gene3D" id="3.40.50.1010">
    <property type="entry name" value="5'-nuclease"/>
    <property type="match status" value="1"/>
</dbReference>